<dbReference type="InterPro" id="IPR017441">
    <property type="entry name" value="Protein_kinase_ATP_BS"/>
</dbReference>
<keyword evidence="17 26" id="KW-0472">Membrane</keyword>
<keyword evidence="10 26" id="KW-0812">Transmembrane</keyword>
<dbReference type="InterPro" id="IPR000719">
    <property type="entry name" value="Prot_kinase_dom"/>
</dbReference>
<dbReference type="SUPFAM" id="SSF52058">
    <property type="entry name" value="L domain-like"/>
    <property type="match status" value="2"/>
</dbReference>
<dbReference type="EC" id="2.7.11.1" evidence="4"/>
<evidence type="ECO:0000256" key="6">
    <source>
        <dbReference type="ARBA" id="ARBA00022527"/>
    </source>
</evidence>
<dbReference type="PROSITE" id="PS00107">
    <property type="entry name" value="PROTEIN_KINASE_ATP"/>
    <property type="match status" value="1"/>
</dbReference>
<evidence type="ECO:0000256" key="5">
    <source>
        <dbReference type="ARBA" id="ARBA00022475"/>
    </source>
</evidence>
<evidence type="ECO:0000256" key="9">
    <source>
        <dbReference type="ARBA" id="ARBA00022679"/>
    </source>
</evidence>
<evidence type="ECO:0000256" key="24">
    <source>
        <dbReference type="ARBA" id="ARBA00072040"/>
    </source>
</evidence>
<evidence type="ECO:0000256" key="22">
    <source>
        <dbReference type="ARBA" id="ARBA00054320"/>
    </source>
</evidence>
<dbReference type="SUPFAM" id="SSF56112">
    <property type="entry name" value="Protein kinase-like (PK-like)"/>
    <property type="match status" value="1"/>
</dbReference>
<dbReference type="PROSITE" id="PS00108">
    <property type="entry name" value="PROTEIN_KINASE_ST"/>
    <property type="match status" value="1"/>
</dbReference>
<dbReference type="Gramene" id="TraesCLE_scaffold_036264_01G000100.1">
    <property type="protein sequence ID" value="TraesCLE_scaffold_036264_01G000100.1"/>
    <property type="gene ID" value="TraesCLE_scaffold_036264_01G000100"/>
</dbReference>
<dbReference type="STRING" id="4565.A0A3B5Z6I0"/>
<reference evidence="28" key="2">
    <citation type="submission" date="2018-10" db="UniProtKB">
        <authorList>
            <consortium name="EnsemblPlants"/>
        </authorList>
    </citation>
    <scope>IDENTIFICATION</scope>
</reference>
<dbReference type="Pfam" id="PF07714">
    <property type="entry name" value="PK_Tyr_Ser-Thr"/>
    <property type="match status" value="1"/>
</dbReference>
<evidence type="ECO:0000256" key="15">
    <source>
        <dbReference type="ARBA" id="ARBA00022840"/>
    </source>
</evidence>
<dbReference type="GO" id="GO:0005789">
    <property type="term" value="C:endoplasmic reticulum membrane"/>
    <property type="evidence" value="ECO:0007669"/>
    <property type="project" value="UniProtKB-SubCell"/>
</dbReference>
<keyword evidence="14" id="KW-0418">Kinase</keyword>
<dbReference type="Gramene" id="TraesKAR1B01G0450240.1">
    <property type="protein sequence ID" value="cds.TraesKAR1B01G0450240.1"/>
    <property type="gene ID" value="TraesKAR1B01G0450240"/>
</dbReference>
<evidence type="ECO:0000256" key="2">
    <source>
        <dbReference type="ARBA" id="ARBA00004389"/>
    </source>
</evidence>
<evidence type="ECO:0000256" key="1">
    <source>
        <dbReference type="ARBA" id="ARBA00004162"/>
    </source>
</evidence>
<evidence type="ECO:0000256" key="16">
    <source>
        <dbReference type="ARBA" id="ARBA00022989"/>
    </source>
</evidence>
<evidence type="ECO:0000256" key="18">
    <source>
        <dbReference type="ARBA" id="ARBA00023170"/>
    </source>
</evidence>
<evidence type="ECO:0000313" key="29">
    <source>
        <dbReference type="Proteomes" id="UP000019116"/>
    </source>
</evidence>
<dbReference type="InterPro" id="IPR011009">
    <property type="entry name" value="Kinase-like_dom_sf"/>
</dbReference>
<keyword evidence="7" id="KW-0597">Phosphoprotein</keyword>
<dbReference type="Gramene" id="TraesCS1B03G1249600.1">
    <property type="protein sequence ID" value="TraesCS1B03G1249600.1.CDS"/>
    <property type="gene ID" value="TraesCS1B03G1249600"/>
</dbReference>
<dbReference type="GO" id="GO:0005886">
    <property type="term" value="C:plasma membrane"/>
    <property type="evidence" value="ECO:0007669"/>
    <property type="project" value="UniProtKB-SubCell"/>
</dbReference>
<dbReference type="AlphaFoldDB" id="A0A3B5Z6I0"/>
<organism evidence="28">
    <name type="scientific">Triticum aestivum</name>
    <name type="common">Wheat</name>
    <dbReference type="NCBI Taxonomy" id="4565"/>
    <lineage>
        <taxon>Eukaryota</taxon>
        <taxon>Viridiplantae</taxon>
        <taxon>Streptophyta</taxon>
        <taxon>Embryophyta</taxon>
        <taxon>Tracheophyta</taxon>
        <taxon>Spermatophyta</taxon>
        <taxon>Magnoliopsida</taxon>
        <taxon>Liliopsida</taxon>
        <taxon>Poales</taxon>
        <taxon>Poaceae</taxon>
        <taxon>BOP clade</taxon>
        <taxon>Pooideae</taxon>
        <taxon>Triticodae</taxon>
        <taxon>Triticeae</taxon>
        <taxon>Triticinae</taxon>
        <taxon>Triticum</taxon>
    </lineage>
</organism>
<evidence type="ECO:0000313" key="28">
    <source>
        <dbReference type="EnsemblPlants" id="TraesCS1B02G467800.1"/>
    </source>
</evidence>
<evidence type="ECO:0000256" key="8">
    <source>
        <dbReference type="ARBA" id="ARBA00022614"/>
    </source>
</evidence>
<comment type="function">
    <text evidence="23">The processed protein kinase Xa21 chain released by protein cleavage after X.oryzae pv. oryzae protein Ax21 detection translocates into the nucleus where it can bind and regulate WRKY62, a transcription factor. Confers resistance to the bacterial pathogen X.oryzae pv. oryzae (Xoo).</text>
</comment>
<reference evidence="28" key="1">
    <citation type="submission" date="2018-08" db="EMBL/GenBank/DDBJ databases">
        <authorList>
            <person name="Rossello M."/>
        </authorList>
    </citation>
    <scope>NUCLEOTIDE SEQUENCE [LARGE SCALE GENOMIC DNA]</scope>
    <source>
        <strain evidence="28">cv. Chinese Spring</strain>
    </source>
</reference>
<dbReference type="EnsemblPlants" id="TraesCS1B02G467800.1">
    <property type="protein sequence ID" value="TraesCS1B02G467800.1"/>
    <property type="gene ID" value="TraesCS1B02G467800"/>
</dbReference>
<dbReference type="SMART" id="SM00220">
    <property type="entry name" value="S_TKc"/>
    <property type="match status" value="1"/>
</dbReference>
<dbReference type="Gene3D" id="3.30.200.20">
    <property type="entry name" value="Phosphorylase Kinase, domain 1"/>
    <property type="match status" value="1"/>
</dbReference>
<feature type="binding site" evidence="25">
    <location>
        <position position="562"/>
    </location>
    <ligand>
        <name>ATP</name>
        <dbReference type="ChEBI" id="CHEBI:30616"/>
    </ligand>
</feature>
<evidence type="ECO:0000256" key="19">
    <source>
        <dbReference type="ARBA" id="ARBA00023180"/>
    </source>
</evidence>
<evidence type="ECO:0000256" key="4">
    <source>
        <dbReference type="ARBA" id="ARBA00012513"/>
    </source>
</evidence>
<dbReference type="PANTHER" id="PTHR27008">
    <property type="entry name" value="OS04G0122200 PROTEIN"/>
    <property type="match status" value="1"/>
</dbReference>
<dbReference type="FunFam" id="3.30.200.20:FF:000432">
    <property type="entry name" value="LRR receptor-like serine/threonine-protein kinase EFR"/>
    <property type="match status" value="1"/>
</dbReference>
<dbReference type="Gramene" id="TraesCS1B02G467800.1">
    <property type="protein sequence ID" value="TraesCS1B02G467800.1"/>
    <property type="gene ID" value="TraesCS1B02G467800"/>
</dbReference>
<name>A0A3B5Z6I0_WHEAT</name>
<keyword evidence="18" id="KW-0675">Receptor</keyword>
<dbReference type="OMA" id="NATAIWI"/>
<keyword evidence="16 26" id="KW-1133">Transmembrane helix</keyword>
<evidence type="ECO:0000256" key="21">
    <source>
        <dbReference type="ARBA" id="ARBA00048679"/>
    </source>
</evidence>
<dbReference type="PANTHER" id="PTHR27008:SF476">
    <property type="entry name" value="OS11G0569800 PROTEIN"/>
    <property type="match status" value="1"/>
</dbReference>
<dbReference type="InterPro" id="IPR001245">
    <property type="entry name" value="Ser-Thr/Tyr_kinase_cat_dom"/>
</dbReference>
<keyword evidence="29" id="KW-1185">Reference proteome</keyword>
<dbReference type="InterPro" id="IPR051809">
    <property type="entry name" value="Plant_receptor-like_S/T_kinase"/>
</dbReference>
<dbReference type="Pfam" id="PF13855">
    <property type="entry name" value="LRR_8"/>
    <property type="match status" value="2"/>
</dbReference>
<dbReference type="GO" id="GO:0005524">
    <property type="term" value="F:ATP binding"/>
    <property type="evidence" value="ECO:0007669"/>
    <property type="project" value="UniProtKB-UniRule"/>
</dbReference>
<keyword evidence="19" id="KW-0325">Glycoprotein</keyword>
<feature type="transmembrane region" description="Helical" evidence="26">
    <location>
        <begin position="474"/>
        <end position="498"/>
    </location>
</feature>
<dbReference type="Pfam" id="PF00560">
    <property type="entry name" value="LRR_1"/>
    <property type="match status" value="6"/>
</dbReference>
<evidence type="ECO:0000256" key="13">
    <source>
        <dbReference type="ARBA" id="ARBA00022741"/>
    </source>
</evidence>
<evidence type="ECO:0000256" key="25">
    <source>
        <dbReference type="PROSITE-ProRule" id="PRU10141"/>
    </source>
</evidence>
<comment type="function">
    <text evidence="22">Receptor kinase that detects X.oryzae pv. oryzae protein Ax21 to promote innate immunity. Following X.oryzae pv. oryzae protein Ax21 detection, undergoes cleavage, releasing the processed protein kinase Xa21 chain.</text>
</comment>
<dbReference type="InterPro" id="IPR008271">
    <property type="entry name" value="Ser/Thr_kinase_AS"/>
</dbReference>
<dbReference type="Proteomes" id="UP000019116">
    <property type="component" value="Chromosome 1B"/>
</dbReference>
<dbReference type="Gene3D" id="3.80.10.10">
    <property type="entry name" value="Ribonuclease Inhibitor"/>
    <property type="match status" value="2"/>
</dbReference>
<sequence length="860" mass="93444">MQYLSLAGNRLSGEIPPGLGNLYNLAHLGLSSNTLSGVIPSSLGLLSNLSWLSLGYNNLSGVIPDSIWNISSLTLFSVQQNTLSGTIPPNAFDNLPSLHSIYMDNNQFHGRIPASIANASDVSLFQLHYNFFDGVVPPEVGRLRNLSLLQISANLLRAQEPKDWQFITALANCSQLTSMEMGANNLEGVLPDSLSNFSTSLINLSFRENKISGSIPRDIGNLVNLGKLDISYNSFTGTFPSSFSELTNLVELYVIENRMSGSIPWTIGNLTELNYLDLRKNAFSGRLPSTIGNLSKLSALYLSSNSFTGPIPIVLFNISSLSVALDLSHNNLMGSIPQEIGYLKNLVEFHAESNKLTGEIPDTLGECQLLQNLYLQNNILTGGIPTSMSQLKGLGNLDLSRNNLTGQIPNFLVNITMLNYLNLSFNIFVGEVPYSGVFANATAIWIQGNHRLCGGIPDLHLPPCSSQVATKGSLLIPIVVLFAATIVILSLICVFISWRKITTKIPSTTSMQGHQFISYSQLARATNGFSTTNLLGFGAFGTVFKGTIGVEVGESTRLVAVKVLKLQAPGALKSFIAECEALRNLRHRNLVKIITACSSIDNRGNDFKAIVLDFMPNGSLDDWLHPGANDQAAKNLNLIERVNILLDVANALDYLHCHGHAPVLHCDLKTSNVLLDAEMVAHVGDFGLAKILVETSSYYQHSTSSMGFRGTFGYAPPEYGAGNMISTYADIYSYGILVLETVTGKKPTDSKFGEGLSLRQYAELGLRGRPMDVADNRLLLSLENELQTADDDQHKLKIDCVISLLGLGLSCSHEMPSSRMATGDIIKELHTIKKYSSLLRNPGSDSCGGISYFQQFALQD</sequence>
<dbReference type="SMR" id="A0A3B5Z6I0"/>
<accession>A0A3B5Z6I0</accession>
<evidence type="ECO:0000256" key="17">
    <source>
        <dbReference type="ARBA" id="ARBA00023136"/>
    </source>
</evidence>
<evidence type="ECO:0000256" key="26">
    <source>
        <dbReference type="SAM" id="Phobius"/>
    </source>
</evidence>
<feature type="domain" description="Protein kinase" evidence="27">
    <location>
        <begin position="529"/>
        <end position="833"/>
    </location>
</feature>
<evidence type="ECO:0000256" key="12">
    <source>
        <dbReference type="ARBA" id="ARBA00022737"/>
    </source>
</evidence>
<dbReference type="FunFam" id="3.80.10.10:FF:000288">
    <property type="entry name" value="LRR receptor-like serine/threonine-protein kinase EFR"/>
    <property type="match status" value="1"/>
</dbReference>
<keyword evidence="13 25" id="KW-0547">Nucleotide-binding</keyword>
<protein>
    <recommendedName>
        <fullName evidence="24">Receptor kinase-like protein Xa21</fullName>
        <ecNumber evidence="4">2.7.11.1</ecNumber>
    </recommendedName>
</protein>
<keyword evidence="9" id="KW-0808">Transferase</keyword>
<dbReference type="InterPro" id="IPR032675">
    <property type="entry name" value="LRR_dom_sf"/>
</dbReference>
<evidence type="ECO:0000256" key="20">
    <source>
        <dbReference type="ARBA" id="ARBA00047899"/>
    </source>
</evidence>
<dbReference type="FunFam" id="1.10.510.10:FF:000358">
    <property type="entry name" value="Putative leucine-rich repeat receptor-like serine/threonine-protein kinase"/>
    <property type="match status" value="1"/>
</dbReference>
<keyword evidence="5" id="KW-1003">Cell membrane</keyword>
<dbReference type="PROSITE" id="PS50011">
    <property type="entry name" value="PROTEIN_KINASE_DOM"/>
    <property type="match status" value="1"/>
</dbReference>
<evidence type="ECO:0000256" key="11">
    <source>
        <dbReference type="ARBA" id="ARBA00022729"/>
    </source>
</evidence>
<keyword evidence="12" id="KW-0677">Repeat</keyword>
<dbReference type="Gramene" id="TraesCAD_scaffold_040112_01G000100.1">
    <property type="protein sequence ID" value="TraesCAD_scaffold_040112_01G000100.1"/>
    <property type="gene ID" value="TraesCAD_scaffold_040112_01G000100"/>
</dbReference>
<dbReference type="OrthoDB" id="676979at2759"/>
<keyword evidence="8" id="KW-0433">Leucine-rich repeat</keyword>
<dbReference type="InterPro" id="IPR001611">
    <property type="entry name" value="Leu-rich_rpt"/>
</dbReference>
<comment type="catalytic activity">
    <reaction evidence="21">
        <text>L-seryl-[protein] + ATP = O-phospho-L-seryl-[protein] + ADP + H(+)</text>
        <dbReference type="Rhea" id="RHEA:17989"/>
        <dbReference type="Rhea" id="RHEA-COMP:9863"/>
        <dbReference type="Rhea" id="RHEA-COMP:11604"/>
        <dbReference type="ChEBI" id="CHEBI:15378"/>
        <dbReference type="ChEBI" id="CHEBI:29999"/>
        <dbReference type="ChEBI" id="CHEBI:30616"/>
        <dbReference type="ChEBI" id="CHEBI:83421"/>
        <dbReference type="ChEBI" id="CHEBI:456216"/>
        <dbReference type="EC" id="2.7.11.1"/>
    </reaction>
</comment>
<dbReference type="GO" id="GO:0004674">
    <property type="term" value="F:protein serine/threonine kinase activity"/>
    <property type="evidence" value="ECO:0007669"/>
    <property type="project" value="UniProtKB-KW"/>
</dbReference>
<evidence type="ECO:0000256" key="23">
    <source>
        <dbReference type="ARBA" id="ARBA00056628"/>
    </source>
</evidence>
<evidence type="ECO:0000256" key="7">
    <source>
        <dbReference type="ARBA" id="ARBA00022553"/>
    </source>
</evidence>
<evidence type="ECO:0000256" key="10">
    <source>
        <dbReference type="ARBA" id="ARBA00022692"/>
    </source>
</evidence>
<keyword evidence="15 25" id="KW-0067">ATP-binding</keyword>
<evidence type="ECO:0000256" key="14">
    <source>
        <dbReference type="ARBA" id="ARBA00022777"/>
    </source>
</evidence>
<keyword evidence="11" id="KW-0732">Signal</keyword>
<comment type="subcellular location">
    <subcellularLocation>
        <location evidence="1">Cell membrane</location>
        <topology evidence="1">Single-pass membrane protein</topology>
    </subcellularLocation>
    <subcellularLocation>
        <location evidence="2">Endoplasmic reticulum membrane</location>
        <topology evidence="2">Single-pass membrane protein</topology>
    </subcellularLocation>
    <subcellularLocation>
        <location evidence="3">Membrane</location>
        <topology evidence="3">Single-pass type I membrane protein</topology>
    </subcellularLocation>
</comment>
<evidence type="ECO:0000256" key="3">
    <source>
        <dbReference type="ARBA" id="ARBA00004479"/>
    </source>
</evidence>
<dbReference type="Gene3D" id="1.10.510.10">
    <property type="entry name" value="Transferase(Phosphotransferase) domain 1"/>
    <property type="match status" value="1"/>
</dbReference>
<keyword evidence="6" id="KW-0723">Serine/threonine-protein kinase</keyword>
<evidence type="ECO:0000259" key="27">
    <source>
        <dbReference type="PROSITE" id="PS50011"/>
    </source>
</evidence>
<comment type="catalytic activity">
    <reaction evidence="20">
        <text>L-threonyl-[protein] + ATP = O-phospho-L-threonyl-[protein] + ADP + H(+)</text>
        <dbReference type="Rhea" id="RHEA:46608"/>
        <dbReference type="Rhea" id="RHEA-COMP:11060"/>
        <dbReference type="Rhea" id="RHEA-COMP:11605"/>
        <dbReference type="ChEBI" id="CHEBI:15378"/>
        <dbReference type="ChEBI" id="CHEBI:30013"/>
        <dbReference type="ChEBI" id="CHEBI:30616"/>
        <dbReference type="ChEBI" id="CHEBI:61977"/>
        <dbReference type="ChEBI" id="CHEBI:456216"/>
        <dbReference type="EC" id="2.7.11.1"/>
    </reaction>
</comment>
<dbReference type="FunFam" id="3.80.10.10:FF:000095">
    <property type="entry name" value="LRR receptor-like serine/threonine-protein kinase GSO1"/>
    <property type="match status" value="1"/>
</dbReference>
<proteinExistence type="predicted"/>